<evidence type="ECO:0000313" key="1">
    <source>
        <dbReference type="EMBL" id="KAK3796420.1"/>
    </source>
</evidence>
<keyword evidence="2" id="KW-1185">Reference proteome</keyword>
<comment type="caution">
    <text evidence="1">The sequence shown here is derived from an EMBL/GenBank/DDBJ whole genome shotgun (WGS) entry which is preliminary data.</text>
</comment>
<proteinExistence type="predicted"/>
<dbReference type="AlphaFoldDB" id="A0AAE1AZC4"/>
<accession>A0AAE1AZC4</accession>
<reference evidence="1" key="1">
    <citation type="journal article" date="2023" name="G3 (Bethesda)">
        <title>A reference genome for the long-term kleptoplast-retaining sea slug Elysia crispata morphotype clarki.</title>
        <authorList>
            <person name="Eastman K.E."/>
            <person name="Pendleton A.L."/>
            <person name="Shaikh M.A."/>
            <person name="Suttiyut T."/>
            <person name="Ogas R."/>
            <person name="Tomko P."/>
            <person name="Gavelis G."/>
            <person name="Widhalm J.R."/>
            <person name="Wisecaver J.H."/>
        </authorList>
    </citation>
    <scope>NUCLEOTIDE SEQUENCE</scope>
    <source>
        <strain evidence="1">ECLA1</strain>
    </source>
</reference>
<protein>
    <submittedName>
        <fullName evidence="1">Uncharacterized protein</fullName>
    </submittedName>
</protein>
<dbReference type="EMBL" id="JAWDGP010000883">
    <property type="protein sequence ID" value="KAK3796420.1"/>
    <property type="molecule type" value="Genomic_DNA"/>
</dbReference>
<evidence type="ECO:0000313" key="2">
    <source>
        <dbReference type="Proteomes" id="UP001283361"/>
    </source>
</evidence>
<organism evidence="1 2">
    <name type="scientific">Elysia crispata</name>
    <name type="common">lettuce slug</name>
    <dbReference type="NCBI Taxonomy" id="231223"/>
    <lineage>
        <taxon>Eukaryota</taxon>
        <taxon>Metazoa</taxon>
        <taxon>Spiralia</taxon>
        <taxon>Lophotrochozoa</taxon>
        <taxon>Mollusca</taxon>
        <taxon>Gastropoda</taxon>
        <taxon>Heterobranchia</taxon>
        <taxon>Euthyneura</taxon>
        <taxon>Panpulmonata</taxon>
        <taxon>Sacoglossa</taxon>
        <taxon>Placobranchoidea</taxon>
        <taxon>Plakobranchidae</taxon>
        <taxon>Elysia</taxon>
    </lineage>
</organism>
<gene>
    <name evidence="1" type="ORF">RRG08_026675</name>
</gene>
<name>A0AAE1AZC4_9GAST</name>
<sequence>MTKISEVSKRFLTHVHEIFVYCAHQSFCMIKKSPEVVMIDLALQQPIILRKYFTLVPAGHHLSVTECKKYRCRTHHLRVRSKEQATR</sequence>
<dbReference type="Proteomes" id="UP001283361">
    <property type="component" value="Unassembled WGS sequence"/>
</dbReference>